<dbReference type="EMBL" id="BMIO01000019">
    <property type="protein sequence ID" value="GGD54231.1"/>
    <property type="molecule type" value="Genomic_DNA"/>
</dbReference>
<dbReference type="RefSeq" id="WP_066762302.1">
    <property type="nucleotide sequence ID" value="NZ_BMIO01000019.1"/>
</dbReference>
<dbReference type="OrthoDB" id="7205584at2"/>
<dbReference type="Proteomes" id="UP000598997">
    <property type="component" value="Unassembled WGS sequence"/>
</dbReference>
<sequence length="238" mass="24465">MRFRVSHGLAALLSGAVGLGFSGAAMGQDTPDEGVAYAGATVGDGYNAYAGAAVALPGASLGNGLAIRGGVSVGQYRYDSGGARIDADYKSAELALVHQSSGAWGWANFSAGPRVTDTDTDPTDPGNKREATRFDAAVTTDGAVGNNLRLGWFGSYAVGDEAYYTQLRFGPLLDAASQTRIGVEGSLQGDETYNRHAYGVFASTAIAQNMELRLSGGIGKTDDAGNDGYAAIAISRLF</sequence>
<dbReference type="InterPro" id="IPR031485">
    <property type="entry name" value="CBP_BcsS"/>
</dbReference>
<accession>A0A917DMY6</accession>
<evidence type="ECO:0000256" key="1">
    <source>
        <dbReference type="SAM" id="SignalP"/>
    </source>
</evidence>
<reference evidence="2 3" key="1">
    <citation type="journal article" date="2014" name="Int. J. Syst. Evol. Microbiol.">
        <title>Complete genome sequence of Corynebacterium casei LMG S-19264T (=DSM 44701T), isolated from a smear-ripened cheese.</title>
        <authorList>
            <consortium name="US DOE Joint Genome Institute (JGI-PGF)"/>
            <person name="Walter F."/>
            <person name="Albersmeier A."/>
            <person name="Kalinowski J."/>
            <person name="Ruckert C."/>
        </authorList>
    </citation>
    <scope>NUCLEOTIDE SEQUENCE [LARGE SCALE GENOMIC DNA]</scope>
    <source>
        <strain evidence="2 3">CGMCC 1.15358</strain>
    </source>
</reference>
<name>A0A917DMY6_9SPHN</name>
<proteinExistence type="predicted"/>
<evidence type="ECO:0008006" key="4">
    <source>
        <dbReference type="Google" id="ProtNLM"/>
    </source>
</evidence>
<dbReference type="AlphaFoldDB" id="A0A917DMY6"/>
<evidence type="ECO:0000313" key="2">
    <source>
        <dbReference type="EMBL" id="GGD54231.1"/>
    </source>
</evidence>
<gene>
    <name evidence="2" type="ORF">GCM10010989_30500</name>
</gene>
<keyword evidence="1" id="KW-0732">Signal</keyword>
<dbReference type="Pfam" id="PF17036">
    <property type="entry name" value="CBP_BcsS"/>
    <property type="match status" value="1"/>
</dbReference>
<feature type="chain" id="PRO_5037333705" description="Cellulose biosynthesis protein BcsS" evidence="1">
    <location>
        <begin position="28"/>
        <end position="238"/>
    </location>
</feature>
<evidence type="ECO:0000313" key="3">
    <source>
        <dbReference type="Proteomes" id="UP000598997"/>
    </source>
</evidence>
<feature type="signal peptide" evidence="1">
    <location>
        <begin position="1"/>
        <end position="27"/>
    </location>
</feature>
<keyword evidence="3" id="KW-1185">Reference proteome</keyword>
<comment type="caution">
    <text evidence="2">The sequence shown here is derived from an EMBL/GenBank/DDBJ whole genome shotgun (WGS) entry which is preliminary data.</text>
</comment>
<protein>
    <recommendedName>
        <fullName evidence="4">Cellulose biosynthesis protein BcsS</fullName>
    </recommendedName>
</protein>
<organism evidence="2 3">
    <name type="scientific">Croceicoccus pelagius</name>
    <dbReference type="NCBI Taxonomy" id="1703341"/>
    <lineage>
        <taxon>Bacteria</taxon>
        <taxon>Pseudomonadati</taxon>
        <taxon>Pseudomonadota</taxon>
        <taxon>Alphaproteobacteria</taxon>
        <taxon>Sphingomonadales</taxon>
        <taxon>Erythrobacteraceae</taxon>
        <taxon>Croceicoccus</taxon>
    </lineage>
</organism>